<gene>
    <name evidence="1" type="ORF">CU102_12070</name>
</gene>
<dbReference type="Pfam" id="PF06169">
    <property type="entry name" value="DUF982"/>
    <property type="match status" value="1"/>
</dbReference>
<proteinExistence type="predicted"/>
<reference evidence="2" key="1">
    <citation type="submission" date="2017-11" db="EMBL/GenBank/DDBJ databases">
        <authorList>
            <person name="Kuznetsova I."/>
            <person name="Sazanova A."/>
            <person name="Chirak E."/>
            <person name="Safronova V."/>
            <person name="Willems A."/>
        </authorList>
    </citation>
    <scope>NUCLEOTIDE SEQUENCE [LARGE SCALE GENOMIC DNA]</scope>
    <source>
        <strain evidence="2">STM 196</strain>
    </source>
</reference>
<dbReference type="Gene3D" id="6.10.250.730">
    <property type="match status" value="1"/>
</dbReference>
<dbReference type="OrthoDB" id="8098004at2"/>
<name>A0A2P7BPX5_9HYPH</name>
<evidence type="ECO:0000313" key="1">
    <source>
        <dbReference type="EMBL" id="PSH68506.1"/>
    </source>
</evidence>
<evidence type="ECO:0008006" key="3">
    <source>
        <dbReference type="Google" id="ProtNLM"/>
    </source>
</evidence>
<dbReference type="InterPro" id="IPR010385">
    <property type="entry name" value="DUF982"/>
</dbReference>
<evidence type="ECO:0000313" key="2">
    <source>
        <dbReference type="Proteomes" id="UP000241444"/>
    </source>
</evidence>
<dbReference type="RefSeq" id="WP_106711360.1">
    <property type="nucleotide sequence ID" value="NZ_PGGO01000008.1"/>
</dbReference>
<dbReference type="AlphaFoldDB" id="A0A2P7BPX5"/>
<organism evidence="1 2">
    <name type="scientific">Phyllobacterium brassicacearum</name>
    <dbReference type="NCBI Taxonomy" id="314235"/>
    <lineage>
        <taxon>Bacteria</taxon>
        <taxon>Pseudomonadati</taxon>
        <taxon>Pseudomonadota</taxon>
        <taxon>Alphaproteobacteria</taxon>
        <taxon>Hyphomicrobiales</taxon>
        <taxon>Phyllobacteriaceae</taxon>
        <taxon>Phyllobacterium</taxon>
    </lineage>
</organism>
<sequence>MMVENEKENPKAKVARALLKQSELRDALRSRYQTAGIDERFLALLVRLREAEPETVVSNKLLGGTRDLPFPHVTVSMGATGKTGNICSVAEAAEWLVLYWPIAKGEMLSEARQACFDALDGKITCTKARNAFVDAAREAGIYINQQKL</sequence>
<keyword evidence="2" id="KW-1185">Reference proteome</keyword>
<protein>
    <recommendedName>
        <fullName evidence="3">DUF982 domain-containing protein</fullName>
    </recommendedName>
</protein>
<accession>A0A2P7BPX5</accession>
<comment type="caution">
    <text evidence="1">The sequence shown here is derived from an EMBL/GenBank/DDBJ whole genome shotgun (WGS) entry which is preliminary data.</text>
</comment>
<dbReference type="Proteomes" id="UP000241444">
    <property type="component" value="Unassembled WGS sequence"/>
</dbReference>
<dbReference type="EMBL" id="PGGO01000008">
    <property type="protein sequence ID" value="PSH68506.1"/>
    <property type="molecule type" value="Genomic_DNA"/>
</dbReference>